<reference evidence="8" key="2">
    <citation type="submission" date="2025-08" db="UniProtKB">
        <authorList>
            <consortium name="Ensembl"/>
        </authorList>
    </citation>
    <scope>IDENTIFICATION</scope>
</reference>
<accession>A0A8D3AB80</accession>
<feature type="transmembrane region" description="Helical" evidence="6">
    <location>
        <begin position="397"/>
        <end position="418"/>
    </location>
</feature>
<dbReference type="InterPro" id="IPR045069">
    <property type="entry name" value="MATE_euk"/>
</dbReference>
<evidence type="ECO:0000256" key="1">
    <source>
        <dbReference type="ARBA" id="ARBA00004141"/>
    </source>
</evidence>
<proteinExistence type="inferred from homology"/>
<feature type="transmembrane region" description="Helical" evidence="6">
    <location>
        <begin position="316"/>
        <end position="337"/>
    </location>
</feature>
<feature type="transmembrane region" description="Helical" evidence="6">
    <location>
        <begin position="93"/>
        <end position="119"/>
    </location>
</feature>
<keyword evidence="3 6" id="KW-0812">Transmembrane</keyword>
<feature type="region of interest" description="Disordered" evidence="7">
    <location>
        <begin position="512"/>
        <end position="540"/>
    </location>
</feature>
<evidence type="ECO:0000313" key="9">
    <source>
        <dbReference type="Proteomes" id="UP000694558"/>
    </source>
</evidence>
<dbReference type="GO" id="GO:1990961">
    <property type="term" value="P:xenobiotic detoxification by transmembrane export across the plasma membrane"/>
    <property type="evidence" value="ECO:0007669"/>
    <property type="project" value="InterPro"/>
</dbReference>
<feature type="transmembrane region" description="Helical" evidence="6">
    <location>
        <begin position="236"/>
        <end position="256"/>
    </location>
</feature>
<dbReference type="GO" id="GO:0042910">
    <property type="term" value="F:xenobiotic transmembrane transporter activity"/>
    <property type="evidence" value="ECO:0007669"/>
    <property type="project" value="InterPro"/>
</dbReference>
<evidence type="ECO:0000256" key="6">
    <source>
        <dbReference type="RuleBase" id="RU004914"/>
    </source>
</evidence>
<sequence>MEDLATENACKGVNGHSRTDKSPSPAATRSVDSCCGSFLKGFKLWIPVNYKNETVQLVKLAGPVFISQLMSFLIGFVSMVFCGHLGKTELAGVALAIAVINVTGISIGCGLASACDTLISQTYGSGNLKRVGVILQRGVLVLLLACFPCWAVLINTQPILLAVRQSTEVARLSQLYVKIFMPALPAAFMYQLQGRYLQNQGIMWPQVICGAIGNVLNAIINYIFINLLDMGVVGSAAANTISQYSLAVFLFVYICARGLHKTTWDGWSRDCLQEWDSFLRLAIPSMLMHCLEWWLYEIAGFLAGIISEVELGAQSIVYELAAIAYMIPMGFSLAASVRVGNALGAGNTEQAKLSSKVSIICASIVSCFIGACLGVSKDVIGYIFTTEKDIIQRVADIMKLYCFIHIAEAFAAVTGGIVRGAGKQMIGAVCSLVGFYFIGFPIGVSLMFPAKMGIVGLWSGFLICVVAQSTFFVVFLCKLNWNKVTEEALVRAGVDITKRNKVFGIENNAKESGDKQNHIKTSRSSSVSPEARDESLGEGQQTSHDVRLSVRQLLVRRGLAVLSMLIILAAGVFISELLIRLLQLDE</sequence>
<evidence type="ECO:0000256" key="2">
    <source>
        <dbReference type="ARBA" id="ARBA00010199"/>
    </source>
</evidence>
<evidence type="ECO:0000256" key="7">
    <source>
        <dbReference type="SAM" id="MobiDB-lite"/>
    </source>
</evidence>
<evidence type="ECO:0000256" key="4">
    <source>
        <dbReference type="ARBA" id="ARBA00022989"/>
    </source>
</evidence>
<feature type="transmembrane region" description="Helical" evidence="6">
    <location>
        <begin position="357"/>
        <end position="377"/>
    </location>
</feature>
<feature type="transmembrane region" description="Helical" evidence="6">
    <location>
        <begin position="131"/>
        <end position="153"/>
    </location>
</feature>
<dbReference type="CDD" id="cd13132">
    <property type="entry name" value="MATE_eukaryotic"/>
    <property type="match status" value="1"/>
</dbReference>
<organism evidence="8 9">
    <name type="scientific">Scophthalmus maximus</name>
    <name type="common">Turbot</name>
    <name type="synonym">Psetta maxima</name>
    <dbReference type="NCBI Taxonomy" id="52904"/>
    <lineage>
        <taxon>Eukaryota</taxon>
        <taxon>Metazoa</taxon>
        <taxon>Chordata</taxon>
        <taxon>Craniata</taxon>
        <taxon>Vertebrata</taxon>
        <taxon>Euteleostomi</taxon>
        <taxon>Actinopterygii</taxon>
        <taxon>Neopterygii</taxon>
        <taxon>Teleostei</taxon>
        <taxon>Neoteleostei</taxon>
        <taxon>Acanthomorphata</taxon>
        <taxon>Carangaria</taxon>
        <taxon>Pleuronectiformes</taxon>
        <taxon>Pleuronectoidei</taxon>
        <taxon>Scophthalmidae</taxon>
        <taxon>Scophthalmus</taxon>
    </lineage>
</organism>
<comment type="similarity">
    <text evidence="2 6">Belongs to the multi antimicrobial extrusion (MATE) (TC 2.A.66.1) family.</text>
</comment>
<protein>
    <recommendedName>
        <fullName evidence="6">Multidrug and toxin extrusion protein</fullName>
    </recommendedName>
</protein>
<feature type="region of interest" description="Disordered" evidence="7">
    <location>
        <begin position="1"/>
        <end position="28"/>
    </location>
</feature>
<evidence type="ECO:0000256" key="3">
    <source>
        <dbReference type="ARBA" id="ARBA00022692"/>
    </source>
</evidence>
<feature type="transmembrane region" description="Helical" evidence="6">
    <location>
        <begin position="202"/>
        <end position="224"/>
    </location>
</feature>
<feature type="transmembrane region" description="Helical" evidence="6">
    <location>
        <begin position="454"/>
        <end position="477"/>
    </location>
</feature>
<dbReference type="AlphaFoldDB" id="A0A8D3AB80"/>
<dbReference type="NCBIfam" id="TIGR00797">
    <property type="entry name" value="matE"/>
    <property type="match status" value="1"/>
</dbReference>
<dbReference type="Pfam" id="PF01554">
    <property type="entry name" value="MatE"/>
    <property type="match status" value="2"/>
</dbReference>
<feature type="transmembrane region" description="Helical" evidence="6">
    <location>
        <begin position="60"/>
        <end position="81"/>
    </location>
</feature>
<dbReference type="Proteomes" id="UP000694558">
    <property type="component" value="Chromosome 4"/>
</dbReference>
<feature type="transmembrane region" description="Helical" evidence="6">
    <location>
        <begin position="425"/>
        <end position="448"/>
    </location>
</feature>
<feature type="transmembrane region" description="Helical" evidence="6">
    <location>
        <begin position="559"/>
        <end position="582"/>
    </location>
</feature>
<evidence type="ECO:0000256" key="5">
    <source>
        <dbReference type="ARBA" id="ARBA00023136"/>
    </source>
</evidence>
<dbReference type="Ensembl" id="ENSSMAT00000015666.2">
    <property type="protein sequence ID" value="ENSSMAP00000015470.2"/>
    <property type="gene ID" value="ENSSMAG00000009468.2"/>
</dbReference>
<comment type="subcellular location">
    <subcellularLocation>
        <location evidence="1">Membrane</location>
        <topology evidence="1">Multi-pass membrane protein</topology>
    </subcellularLocation>
</comment>
<reference evidence="8" key="1">
    <citation type="submission" date="2023-05" db="EMBL/GenBank/DDBJ databases">
        <title>High-quality long-read genome of Scophthalmus maximus.</title>
        <authorList>
            <person name="Lien S."/>
            <person name="Martinez P."/>
        </authorList>
    </citation>
    <scope>NUCLEOTIDE SEQUENCE [LARGE SCALE GENOMIC DNA]</scope>
</reference>
<dbReference type="GO" id="GO:0015297">
    <property type="term" value="F:antiporter activity"/>
    <property type="evidence" value="ECO:0007669"/>
    <property type="project" value="InterPro"/>
</dbReference>
<gene>
    <name evidence="8" type="primary">LOC118301066</name>
</gene>
<evidence type="ECO:0000313" key="8">
    <source>
        <dbReference type="Ensembl" id="ENSSMAP00000015470.2"/>
    </source>
</evidence>
<name>A0A8D3AB80_SCOMX</name>
<dbReference type="GeneTree" id="ENSGT00940000163234"/>
<feature type="transmembrane region" description="Helical" evidence="6">
    <location>
        <begin position="173"/>
        <end position="190"/>
    </location>
</feature>
<dbReference type="PANTHER" id="PTHR11206">
    <property type="entry name" value="MULTIDRUG RESISTANCE PROTEIN"/>
    <property type="match status" value="1"/>
</dbReference>
<dbReference type="GO" id="GO:0016020">
    <property type="term" value="C:membrane"/>
    <property type="evidence" value="ECO:0007669"/>
    <property type="project" value="UniProtKB-SubCell"/>
</dbReference>
<keyword evidence="4 6" id="KW-1133">Transmembrane helix</keyword>
<keyword evidence="5 6" id="KW-0472">Membrane</keyword>
<dbReference type="InterPro" id="IPR002528">
    <property type="entry name" value="MATE_fam"/>
</dbReference>